<protein>
    <submittedName>
        <fullName evidence="2">Crp/Fnr family transcriptional regulator</fullName>
    </submittedName>
</protein>
<evidence type="ECO:0000259" key="1">
    <source>
        <dbReference type="PROSITE" id="PS50042"/>
    </source>
</evidence>
<dbReference type="Proteomes" id="UP001151478">
    <property type="component" value="Unassembled WGS sequence"/>
</dbReference>
<keyword evidence="3" id="KW-1185">Reference proteome</keyword>
<organism evidence="2 3">
    <name type="scientific">Polaribacter ponticola</name>
    <dbReference type="NCBI Taxonomy" id="2978475"/>
    <lineage>
        <taxon>Bacteria</taxon>
        <taxon>Pseudomonadati</taxon>
        <taxon>Bacteroidota</taxon>
        <taxon>Flavobacteriia</taxon>
        <taxon>Flavobacteriales</taxon>
        <taxon>Flavobacteriaceae</taxon>
    </lineage>
</organism>
<dbReference type="EMBL" id="JAOSLC020000002">
    <property type="protein sequence ID" value="MDD7912975.1"/>
    <property type="molecule type" value="Genomic_DNA"/>
</dbReference>
<reference evidence="2" key="1">
    <citation type="submission" date="2023-02" db="EMBL/GenBank/DDBJ databases">
        <title>Polaribacter ponticola sp. nov., isolated from seawater.</title>
        <authorList>
            <person name="Baek J.H."/>
            <person name="Kim J.M."/>
            <person name="Choi D.G."/>
            <person name="Jeon C.O."/>
        </authorList>
    </citation>
    <scope>NUCLEOTIDE SEQUENCE</scope>
    <source>
        <strain evidence="2">MSW5</strain>
    </source>
</reference>
<evidence type="ECO:0000313" key="2">
    <source>
        <dbReference type="EMBL" id="MDD7912975.1"/>
    </source>
</evidence>
<evidence type="ECO:0000313" key="3">
    <source>
        <dbReference type="Proteomes" id="UP001151478"/>
    </source>
</evidence>
<name>A0ABT5S5T7_9FLAO</name>
<dbReference type="RefSeq" id="WP_265724299.1">
    <property type="nucleotide sequence ID" value="NZ_JAOSLC020000002.1"/>
</dbReference>
<gene>
    <name evidence="2" type="ORF">N5A56_000345</name>
</gene>
<comment type="caution">
    <text evidence="2">The sequence shown here is derived from an EMBL/GenBank/DDBJ whole genome shotgun (WGS) entry which is preliminary data.</text>
</comment>
<proteinExistence type="predicted"/>
<sequence>MNPIKTILEKIEEQGLWENSLSLNRKEYLKVKGSIDTNLYFVISGSLRIYVLEEFEENIIRFGYKNNLIAALDSFISEKPSDLYIQAIKKSELKVIKKSTFMNFVESSAENTKIWQLMLGDLIFQQMERERDILTSSPLERYKRVLARSPQLFQEIPNKYIASYLRMTPETLSRIKKS</sequence>
<dbReference type="InterPro" id="IPR018490">
    <property type="entry name" value="cNMP-bd_dom_sf"/>
</dbReference>
<dbReference type="PROSITE" id="PS50042">
    <property type="entry name" value="CNMP_BINDING_3"/>
    <property type="match status" value="1"/>
</dbReference>
<dbReference type="Gene3D" id="2.60.120.10">
    <property type="entry name" value="Jelly Rolls"/>
    <property type="match status" value="1"/>
</dbReference>
<dbReference type="InterPro" id="IPR000595">
    <property type="entry name" value="cNMP-bd_dom"/>
</dbReference>
<dbReference type="InterPro" id="IPR014710">
    <property type="entry name" value="RmlC-like_jellyroll"/>
</dbReference>
<accession>A0ABT5S5T7</accession>
<feature type="domain" description="Cyclic nucleotide-binding" evidence="1">
    <location>
        <begin position="1"/>
        <end position="105"/>
    </location>
</feature>
<dbReference type="SUPFAM" id="SSF51206">
    <property type="entry name" value="cAMP-binding domain-like"/>
    <property type="match status" value="1"/>
</dbReference>
<dbReference type="Pfam" id="PF00027">
    <property type="entry name" value="cNMP_binding"/>
    <property type="match status" value="1"/>
</dbReference>